<reference evidence="3" key="1">
    <citation type="submission" date="2013-03" db="EMBL/GenBank/DDBJ databases">
        <title>The Genome Sequence of Anopheles dirus WRAIR2.</title>
        <authorList>
            <consortium name="The Broad Institute Genomics Platform"/>
            <person name="Neafsey D.E."/>
            <person name="Walton C."/>
            <person name="Walker B."/>
            <person name="Young S.K."/>
            <person name="Zeng Q."/>
            <person name="Gargeya S."/>
            <person name="Fitzgerald M."/>
            <person name="Haas B."/>
            <person name="Abouelleil A."/>
            <person name="Allen A.W."/>
            <person name="Alvarado L."/>
            <person name="Arachchi H.M."/>
            <person name="Berlin A.M."/>
            <person name="Chapman S.B."/>
            <person name="Gainer-Dewar J."/>
            <person name="Goldberg J."/>
            <person name="Griggs A."/>
            <person name="Gujja S."/>
            <person name="Hansen M."/>
            <person name="Howarth C."/>
            <person name="Imamovic A."/>
            <person name="Ireland A."/>
            <person name="Larimer J."/>
            <person name="McCowan C."/>
            <person name="Murphy C."/>
            <person name="Pearson M."/>
            <person name="Poon T.W."/>
            <person name="Priest M."/>
            <person name="Roberts A."/>
            <person name="Saif S."/>
            <person name="Shea T."/>
            <person name="Sisk P."/>
            <person name="Sykes S."/>
            <person name="Wortman J."/>
            <person name="Nusbaum C."/>
            <person name="Birren B."/>
        </authorList>
    </citation>
    <scope>NUCLEOTIDE SEQUENCE [LARGE SCALE GENOMIC DNA]</scope>
    <source>
        <strain evidence="3">WRAIR2</strain>
    </source>
</reference>
<accession>A0A182N1K4</accession>
<dbReference type="VEuPathDB" id="VectorBase:ADIR001512"/>
<dbReference type="AlphaFoldDB" id="A0A182N1K4"/>
<proteinExistence type="predicted"/>
<reference evidence="2" key="2">
    <citation type="submission" date="2020-05" db="UniProtKB">
        <authorList>
            <consortium name="EnsemblMetazoa"/>
        </authorList>
    </citation>
    <scope>IDENTIFICATION</scope>
    <source>
        <strain evidence="2">WRAIR2</strain>
    </source>
</reference>
<name>A0A182N1K4_9DIPT</name>
<keyword evidence="3" id="KW-1185">Reference proteome</keyword>
<organism evidence="2 3">
    <name type="scientific">Anopheles dirus</name>
    <dbReference type="NCBI Taxonomy" id="7168"/>
    <lineage>
        <taxon>Eukaryota</taxon>
        <taxon>Metazoa</taxon>
        <taxon>Ecdysozoa</taxon>
        <taxon>Arthropoda</taxon>
        <taxon>Hexapoda</taxon>
        <taxon>Insecta</taxon>
        <taxon>Pterygota</taxon>
        <taxon>Neoptera</taxon>
        <taxon>Endopterygota</taxon>
        <taxon>Diptera</taxon>
        <taxon>Nematocera</taxon>
        <taxon>Culicoidea</taxon>
        <taxon>Culicidae</taxon>
        <taxon>Anophelinae</taxon>
        <taxon>Anopheles</taxon>
    </lineage>
</organism>
<evidence type="ECO:0000313" key="2">
    <source>
        <dbReference type="EnsemblMetazoa" id="ADIR001512-PA"/>
    </source>
</evidence>
<evidence type="ECO:0000313" key="3">
    <source>
        <dbReference type="Proteomes" id="UP000075884"/>
    </source>
</evidence>
<sequence>MPPPPPSPSPLALTANATAASADAGDCPAFGIHQHQHLAAAAAPIFSHARSARPAAGFSAHQYQEQLYHPYHRHQYPNHSHLHHHHQEEQQQQHQQEQQQQQQQQHYQQQLAFPTSFTSVTPPDLDLADDVVLHGSSATSPPSSPMAAVFVVKGQLQSPEYGTVGRG</sequence>
<feature type="compositionally biased region" description="Low complexity" evidence="1">
    <location>
        <begin position="10"/>
        <end position="24"/>
    </location>
</feature>
<protein>
    <submittedName>
        <fullName evidence="2">Uncharacterized protein</fullName>
    </submittedName>
</protein>
<feature type="compositionally biased region" description="Basic residues" evidence="1">
    <location>
        <begin position="71"/>
        <end position="85"/>
    </location>
</feature>
<evidence type="ECO:0000256" key="1">
    <source>
        <dbReference type="SAM" id="MobiDB-lite"/>
    </source>
</evidence>
<feature type="region of interest" description="Disordered" evidence="1">
    <location>
        <begin position="71"/>
        <end position="109"/>
    </location>
</feature>
<feature type="compositionally biased region" description="Low complexity" evidence="1">
    <location>
        <begin position="92"/>
        <end position="109"/>
    </location>
</feature>
<dbReference type="Proteomes" id="UP000075884">
    <property type="component" value="Unassembled WGS sequence"/>
</dbReference>
<feature type="region of interest" description="Disordered" evidence="1">
    <location>
        <begin position="1"/>
        <end position="24"/>
    </location>
</feature>
<dbReference type="EnsemblMetazoa" id="ADIR001512-RA">
    <property type="protein sequence ID" value="ADIR001512-PA"/>
    <property type="gene ID" value="ADIR001512"/>
</dbReference>